<gene>
    <name evidence="2" type="ORF">SAMN05444408_10412</name>
</gene>
<feature type="domain" description="M23ase beta-sheet core" evidence="1">
    <location>
        <begin position="141"/>
        <end position="238"/>
    </location>
</feature>
<dbReference type="InterPro" id="IPR050570">
    <property type="entry name" value="Cell_wall_metabolism_enzyme"/>
</dbReference>
<dbReference type="SUPFAM" id="SSF51261">
    <property type="entry name" value="Duplicated hybrid motif"/>
    <property type="match status" value="1"/>
</dbReference>
<proteinExistence type="predicted"/>
<keyword evidence="3" id="KW-1185">Reference proteome</keyword>
<dbReference type="AlphaFoldDB" id="A0A1M4W6R0"/>
<reference evidence="3" key="1">
    <citation type="submission" date="2016-11" db="EMBL/GenBank/DDBJ databases">
        <authorList>
            <person name="Varghese N."/>
            <person name="Submissions S."/>
        </authorList>
    </citation>
    <scope>NUCLEOTIDE SEQUENCE [LARGE SCALE GENOMIC DNA]</scope>
    <source>
        <strain evidence="3">DSM 26898</strain>
    </source>
</reference>
<dbReference type="Pfam" id="PF01551">
    <property type="entry name" value="Peptidase_M23"/>
    <property type="match status" value="1"/>
</dbReference>
<dbReference type="EMBL" id="FQVO01000004">
    <property type="protein sequence ID" value="SHE76652.1"/>
    <property type="molecule type" value="Genomic_DNA"/>
</dbReference>
<dbReference type="RefSeq" id="WP_072884255.1">
    <property type="nucleotide sequence ID" value="NZ_FQVO01000004.1"/>
</dbReference>
<dbReference type="Gene3D" id="2.70.70.10">
    <property type="entry name" value="Glucose Permease (Domain IIA)"/>
    <property type="match status" value="1"/>
</dbReference>
<dbReference type="InterPro" id="IPR011055">
    <property type="entry name" value="Dup_hybrid_motif"/>
</dbReference>
<dbReference type="OrthoDB" id="9809488at2"/>
<dbReference type="GO" id="GO:0004222">
    <property type="term" value="F:metalloendopeptidase activity"/>
    <property type="evidence" value="ECO:0007669"/>
    <property type="project" value="TreeGrafter"/>
</dbReference>
<sequence>MKNILTIIFLLQFIIAFSQNIKIYHQKKGDTITYYTDNQEIYPVSFVFVHQPEVENMKSPEPFKMTQVFPPKSVKNKVASFIIIDDSKKWSIKKMPGYMTYIGDVTIKNFDSDYQYDLPFKTGKSFTVYQGYNGSFSHQNENSLDFTMPEGTEIVAAREGIVVDLVSNNNFSCPTRSCADKANYITILHPDGTFAQYYHLKQNGVKVNIGDQVKKGSVIGLSGNTGWSKGPHLHFVTYLSSTTADKLMKTVKTLFKTGNGTKAEYLAEKKTYSKNY</sequence>
<evidence type="ECO:0000313" key="3">
    <source>
        <dbReference type="Proteomes" id="UP000184236"/>
    </source>
</evidence>
<dbReference type="CDD" id="cd12797">
    <property type="entry name" value="M23_peptidase"/>
    <property type="match status" value="1"/>
</dbReference>
<organism evidence="2 3">
    <name type="scientific">Chryseobacterium takakiae</name>
    <dbReference type="NCBI Taxonomy" id="1302685"/>
    <lineage>
        <taxon>Bacteria</taxon>
        <taxon>Pseudomonadati</taxon>
        <taxon>Bacteroidota</taxon>
        <taxon>Flavobacteriia</taxon>
        <taxon>Flavobacteriales</taxon>
        <taxon>Weeksellaceae</taxon>
        <taxon>Chryseobacterium group</taxon>
        <taxon>Chryseobacterium</taxon>
    </lineage>
</organism>
<protein>
    <submittedName>
        <fullName evidence="2">Murein DD-endopeptidase MepM and murein hydrolase activator NlpD, contain LysM domain</fullName>
    </submittedName>
</protein>
<dbReference type="STRING" id="1302685.SAMN05444408_10412"/>
<dbReference type="PANTHER" id="PTHR21666:SF270">
    <property type="entry name" value="MUREIN HYDROLASE ACTIVATOR ENVC"/>
    <property type="match status" value="1"/>
</dbReference>
<accession>A0A1M4W6R0</accession>
<dbReference type="InterPro" id="IPR016047">
    <property type="entry name" value="M23ase_b-sheet_dom"/>
</dbReference>
<dbReference type="Proteomes" id="UP000184236">
    <property type="component" value="Unassembled WGS sequence"/>
</dbReference>
<evidence type="ECO:0000313" key="2">
    <source>
        <dbReference type="EMBL" id="SHE76652.1"/>
    </source>
</evidence>
<keyword evidence="2" id="KW-0378">Hydrolase</keyword>
<name>A0A1M4W6R0_9FLAO</name>
<dbReference type="PANTHER" id="PTHR21666">
    <property type="entry name" value="PEPTIDASE-RELATED"/>
    <property type="match status" value="1"/>
</dbReference>
<evidence type="ECO:0000259" key="1">
    <source>
        <dbReference type="Pfam" id="PF01551"/>
    </source>
</evidence>